<accession>A0ABQ0B9C1</accession>
<name>A0ABQ0B9C1_9FIRM</name>
<evidence type="ECO:0000256" key="1">
    <source>
        <dbReference type="SAM" id="MobiDB-lite"/>
    </source>
</evidence>
<dbReference type="RefSeq" id="WP_195659618.1">
    <property type="nucleotide sequence ID" value="NZ_BAABYW010000001.1"/>
</dbReference>
<proteinExistence type="predicted"/>
<feature type="region of interest" description="Disordered" evidence="1">
    <location>
        <begin position="1"/>
        <end position="33"/>
    </location>
</feature>
<dbReference type="Proteomes" id="UP001600943">
    <property type="component" value="Unassembled WGS sequence"/>
</dbReference>
<feature type="compositionally biased region" description="Basic and acidic residues" evidence="1">
    <location>
        <begin position="17"/>
        <end position="33"/>
    </location>
</feature>
<evidence type="ECO:0000313" key="3">
    <source>
        <dbReference type="Proteomes" id="UP001600943"/>
    </source>
</evidence>
<sequence length="197" mass="23190">MKNSMKTPDQKKRSKQLGKEIRDSRKRYEDLRAHGGSDPFWSDGVNMNLCRNHVMYFRKQVETELDPENYPEEYFLEIPAEVSVHYMADPDGIRSRSTAALEVLKENQDFQYLRSKLSGDLDKETSQCMNPVRYVLGMEDAIRRDDLVVMRRCQDPEYYVKYLRESRKKLDEILGSPILEPKLREGQLTIWDFIGGQ</sequence>
<reference evidence="2 3" key="1">
    <citation type="submission" date="2024-04" db="EMBL/GenBank/DDBJ databases">
        <title>Defined microbial consortia suppress multidrug-resistant proinflammatory Enterobacteriaceae via ecological control.</title>
        <authorList>
            <person name="Furuichi M."/>
            <person name="Kawaguchi T."/>
            <person name="Pust M."/>
            <person name="Yasuma K."/>
            <person name="Plichta D."/>
            <person name="Hasegawa N."/>
            <person name="Ohya T."/>
            <person name="Bhattarai S."/>
            <person name="Sasajima S."/>
            <person name="Aoto Y."/>
            <person name="Tuganbaev T."/>
            <person name="Yaginuma M."/>
            <person name="Ueda M."/>
            <person name="Okahashi N."/>
            <person name="Amafuji K."/>
            <person name="Kiridooshi Y."/>
            <person name="Sugita K."/>
            <person name="Strazar M."/>
            <person name="Skelly A."/>
            <person name="Suda W."/>
            <person name="Hattori M."/>
            <person name="Nakamoto N."/>
            <person name="Caballero S."/>
            <person name="Norman J."/>
            <person name="Olle B."/>
            <person name="Tanoue T."/>
            <person name="Arita M."/>
            <person name="Bucci V."/>
            <person name="Atarashi K."/>
            <person name="Xavier R."/>
            <person name="Honda K."/>
        </authorList>
    </citation>
    <scope>NUCLEOTIDE SEQUENCE [LARGE SCALE GENOMIC DNA]</scope>
    <source>
        <strain evidence="3">k04-0078-D8-1</strain>
    </source>
</reference>
<organism evidence="2 3">
    <name type="scientific">Blautia hominis</name>
    <dbReference type="NCBI Taxonomy" id="2025493"/>
    <lineage>
        <taxon>Bacteria</taxon>
        <taxon>Bacillati</taxon>
        <taxon>Bacillota</taxon>
        <taxon>Clostridia</taxon>
        <taxon>Lachnospirales</taxon>
        <taxon>Lachnospiraceae</taxon>
        <taxon>Blautia</taxon>
    </lineage>
</organism>
<dbReference type="EMBL" id="BAABYW010000001">
    <property type="protein sequence ID" value="GAA6408033.1"/>
    <property type="molecule type" value="Genomic_DNA"/>
</dbReference>
<comment type="caution">
    <text evidence="2">The sequence shown here is derived from an EMBL/GenBank/DDBJ whole genome shotgun (WGS) entry which is preliminary data.</text>
</comment>
<evidence type="ECO:0000313" key="2">
    <source>
        <dbReference type="EMBL" id="GAA6408033.1"/>
    </source>
</evidence>
<protein>
    <submittedName>
        <fullName evidence="2">Uncharacterized protein</fullName>
    </submittedName>
</protein>
<gene>
    <name evidence="2" type="ORF">K040078D81_21500</name>
</gene>
<keyword evidence="3" id="KW-1185">Reference proteome</keyword>